<evidence type="ECO:0000313" key="2">
    <source>
        <dbReference type="EMBL" id="TDS62073.1"/>
    </source>
</evidence>
<dbReference type="Proteomes" id="UP000295215">
    <property type="component" value="Unassembled WGS sequence"/>
</dbReference>
<keyword evidence="1" id="KW-0812">Transmembrane</keyword>
<proteinExistence type="predicted"/>
<organism evidence="2 3">
    <name type="scientific">Myroides indicus</name>
    <dbReference type="NCBI Taxonomy" id="1323422"/>
    <lineage>
        <taxon>Bacteria</taxon>
        <taxon>Pseudomonadati</taxon>
        <taxon>Bacteroidota</taxon>
        <taxon>Flavobacteriia</taxon>
        <taxon>Flavobacteriales</taxon>
        <taxon>Flavobacteriaceae</taxon>
        <taxon>Myroides</taxon>
    </lineage>
</organism>
<feature type="transmembrane region" description="Helical" evidence="1">
    <location>
        <begin position="209"/>
        <end position="230"/>
    </location>
</feature>
<feature type="transmembrane region" description="Helical" evidence="1">
    <location>
        <begin position="157"/>
        <end position="178"/>
    </location>
</feature>
<feature type="transmembrane region" description="Helical" evidence="1">
    <location>
        <begin position="288"/>
        <end position="308"/>
    </location>
</feature>
<dbReference type="AlphaFoldDB" id="A0A4R7F909"/>
<gene>
    <name evidence="2" type="ORF">C8P70_10739</name>
</gene>
<keyword evidence="1" id="KW-1133">Transmembrane helix</keyword>
<feature type="transmembrane region" description="Helical" evidence="1">
    <location>
        <begin position="236"/>
        <end position="254"/>
    </location>
</feature>
<protein>
    <recommendedName>
        <fullName evidence="4">Lysylphosphatidylglycerol synthase-like protein</fullName>
    </recommendedName>
</protein>
<evidence type="ECO:0000256" key="1">
    <source>
        <dbReference type="SAM" id="Phobius"/>
    </source>
</evidence>
<dbReference type="EMBL" id="SOAG01000007">
    <property type="protein sequence ID" value="TDS62073.1"/>
    <property type="molecule type" value="Genomic_DNA"/>
</dbReference>
<accession>A0A4R7F909</accession>
<feature type="transmembrane region" description="Helical" evidence="1">
    <location>
        <begin position="261"/>
        <end position="282"/>
    </location>
</feature>
<comment type="caution">
    <text evidence="2">The sequence shown here is derived from an EMBL/GenBank/DDBJ whole genome shotgun (WGS) entry which is preliminary data.</text>
</comment>
<feature type="transmembrane region" description="Helical" evidence="1">
    <location>
        <begin position="126"/>
        <end position="151"/>
    </location>
</feature>
<keyword evidence="1" id="KW-0472">Membrane</keyword>
<dbReference type="OrthoDB" id="1121314at2"/>
<dbReference type="RefSeq" id="WP_133712085.1">
    <property type="nucleotide sequence ID" value="NZ_SOAG01000007.1"/>
</dbReference>
<name>A0A4R7F909_9FLAO</name>
<feature type="transmembrane region" description="Helical" evidence="1">
    <location>
        <begin position="52"/>
        <end position="69"/>
    </location>
</feature>
<feature type="transmembrane region" description="Helical" evidence="1">
    <location>
        <begin position="12"/>
        <end position="32"/>
    </location>
</feature>
<sequence>MKFLSDKAKQFLTLLIKISVVCGAFYFIYNRLSSSPNLDTDLLLKVVTTNENMPALFLLVLLTFLNRFVEILKWKNLASLICPVSTYEAAEQVLSALTLGIFTPNGIGEYAGKALYFDKNQTSRVIFLNLVCNGIQVIYALTFGILGITILNQFVTLIPSLYLLLTYILILFTGILLFRIRNFSIKGYSLQTLFRLLNEIPKKKHRKNIFLALIRYLSFTHQYVILYYLFGVELPYFELLCAISAIYLLASSLPNFQFLEFAVKGSIALYIFSVLGVNQWVIILVATLIWFLNIVIPVSIGSIFVLTYKVKKINAADDSISKEQETAT</sequence>
<reference evidence="2 3" key="1">
    <citation type="submission" date="2019-03" db="EMBL/GenBank/DDBJ databases">
        <title>Genomic Encyclopedia of Archaeal and Bacterial Type Strains, Phase II (KMG-II): from individual species to whole genera.</title>
        <authorList>
            <person name="Goeker M."/>
        </authorList>
    </citation>
    <scope>NUCLEOTIDE SEQUENCE [LARGE SCALE GENOMIC DNA]</scope>
    <source>
        <strain evidence="2 3">DSM 28213</strain>
    </source>
</reference>
<keyword evidence="3" id="KW-1185">Reference proteome</keyword>
<evidence type="ECO:0008006" key="4">
    <source>
        <dbReference type="Google" id="ProtNLM"/>
    </source>
</evidence>
<evidence type="ECO:0000313" key="3">
    <source>
        <dbReference type="Proteomes" id="UP000295215"/>
    </source>
</evidence>